<dbReference type="EMBL" id="AAKL01000007">
    <property type="protein sequence ID" value="EAP74097.1"/>
    <property type="molecule type" value="Genomic_DNA"/>
</dbReference>
<organism evidence="1 2">
    <name type="scientific">Ralstonia solanacearum (strain UW551)</name>
    <dbReference type="NCBI Taxonomy" id="342110"/>
    <lineage>
        <taxon>Bacteria</taxon>
        <taxon>Pseudomonadati</taxon>
        <taxon>Pseudomonadota</taxon>
        <taxon>Betaproteobacteria</taxon>
        <taxon>Burkholderiales</taxon>
        <taxon>Burkholderiaceae</taxon>
        <taxon>Ralstonia</taxon>
        <taxon>Ralstonia solanacearum species complex</taxon>
    </lineage>
</organism>
<dbReference type="Proteomes" id="UP000005933">
    <property type="component" value="Unassembled WGS sequence"/>
</dbReference>
<name>A0AB33VIN3_RALSU</name>
<dbReference type="AlphaFoldDB" id="A0AB33VIN3"/>
<evidence type="ECO:0000313" key="1">
    <source>
        <dbReference type="EMBL" id="EAP74097.1"/>
    </source>
</evidence>
<comment type="caution">
    <text evidence="1">The sequence shown here is derived from an EMBL/GenBank/DDBJ whole genome shotgun (WGS) entry which is preliminary data.</text>
</comment>
<reference evidence="1 2" key="1">
    <citation type="journal article" date="2006" name="Mol. Plant Microbe Interact.">
        <title>Identification of open reading frames unique to a select agent: Ralstonia solanacearum race 3 biovar 2.</title>
        <authorList>
            <person name="Gabriel D.W."/>
            <person name="Allen C."/>
            <person name="Schell M."/>
            <person name="Denny T.P."/>
            <person name="Greenberg J.T."/>
            <person name="Duan Y.P."/>
            <person name="Flores-Cruz Z."/>
            <person name="Huang Q."/>
            <person name="Clifford J.M."/>
            <person name="Presting G."/>
            <person name="Gonzalez E.T."/>
            <person name="Reddy J."/>
            <person name="Elphinstone J."/>
            <person name="Swanson J."/>
            <person name="Yao J."/>
            <person name="Mulholland V."/>
            <person name="Liu L."/>
            <person name="Farmerie W."/>
            <person name="Patnaikuni M."/>
            <person name="Balogh B."/>
            <person name="Norman D."/>
            <person name="Alvarez A."/>
            <person name="Castillo J.A."/>
            <person name="Jones J."/>
            <person name="Saddler G."/>
            <person name="Walunas T."/>
            <person name="Zhukov A."/>
            <person name="Mikhailova N."/>
        </authorList>
    </citation>
    <scope>NUCLEOTIDE SEQUENCE [LARGE SCALE GENOMIC DNA]</scope>
    <source>
        <strain evidence="1 2">UW551</strain>
    </source>
</reference>
<accession>A0AB33VIN3</accession>
<gene>
    <name evidence="1" type="ORF">RRSL_04025</name>
</gene>
<protein>
    <submittedName>
        <fullName evidence="1">Uncharacterized protein</fullName>
    </submittedName>
</protein>
<sequence>MTGQIDAAGPSEISKCEGTCSRPRPATLTLLMEFPCSHWPMHSEPAAWRAFFWGAKSYAVRIDPAGIGAVTIRCVANGGPPCKQRASRQGPAIARLHIDAGAAAWPFRGAHRRPGTAR</sequence>
<evidence type="ECO:0000313" key="2">
    <source>
        <dbReference type="Proteomes" id="UP000005933"/>
    </source>
</evidence>
<proteinExistence type="predicted"/>